<dbReference type="RefSeq" id="WP_232559206.1">
    <property type="nucleotide sequence ID" value="NZ_JALPRF010000001.1"/>
</dbReference>
<feature type="transmembrane region" description="Helical" evidence="10">
    <location>
        <begin position="223"/>
        <end position="249"/>
    </location>
</feature>
<feature type="transmembrane region" description="Helical" evidence="10">
    <location>
        <begin position="83"/>
        <end position="103"/>
    </location>
</feature>
<keyword evidence="13" id="KW-1185">Reference proteome</keyword>
<evidence type="ECO:0000256" key="6">
    <source>
        <dbReference type="ARBA" id="ARBA00023053"/>
    </source>
</evidence>
<comment type="function">
    <text evidence="10">Na(+)/H(+) antiporter that extrudes sodium in exchange for external protons.</text>
</comment>
<dbReference type="Pfam" id="PF00999">
    <property type="entry name" value="Na_H_Exchanger"/>
    <property type="match status" value="1"/>
</dbReference>
<reference evidence="12 13" key="1">
    <citation type="submission" date="2022-04" db="EMBL/GenBank/DDBJ databases">
        <title>Spirosoma sp. strain RP8 genome sequencing and assembly.</title>
        <authorList>
            <person name="Jung Y."/>
        </authorList>
    </citation>
    <scope>NUCLEOTIDE SEQUENCE [LARGE SCALE GENOMIC DNA]</scope>
    <source>
        <strain evidence="12 13">RP8</strain>
    </source>
</reference>
<dbReference type="PANTHER" id="PTHR10110">
    <property type="entry name" value="SODIUM/HYDROGEN EXCHANGER"/>
    <property type="match status" value="1"/>
</dbReference>
<keyword evidence="8 10" id="KW-0472">Membrane</keyword>
<evidence type="ECO:0000313" key="13">
    <source>
        <dbReference type="Proteomes" id="UP001202180"/>
    </source>
</evidence>
<keyword evidence="5 10" id="KW-1133">Transmembrane helix</keyword>
<keyword evidence="4 10" id="KW-0812">Transmembrane</keyword>
<feature type="transmembrane region" description="Helical" evidence="10">
    <location>
        <begin position="182"/>
        <end position="203"/>
    </location>
</feature>
<dbReference type="InterPro" id="IPR004705">
    <property type="entry name" value="Cation/H_exchanger_CPA1_bac"/>
</dbReference>
<feature type="transmembrane region" description="Helical" evidence="10">
    <location>
        <begin position="261"/>
        <end position="281"/>
    </location>
</feature>
<evidence type="ECO:0000313" key="12">
    <source>
        <dbReference type="EMBL" id="MCK8490658.1"/>
    </source>
</evidence>
<accession>A0ABT0HG39</accession>
<evidence type="ECO:0000256" key="4">
    <source>
        <dbReference type="ARBA" id="ARBA00022692"/>
    </source>
</evidence>
<dbReference type="EMBL" id="JALPRF010000001">
    <property type="protein sequence ID" value="MCK8490658.1"/>
    <property type="molecule type" value="Genomic_DNA"/>
</dbReference>
<keyword evidence="3 10" id="KW-1003">Cell membrane</keyword>
<dbReference type="Proteomes" id="UP001202180">
    <property type="component" value="Unassembled WGS sequence"/>
</dbReference>
<evidence type="ECO:0000256" key="7">
    <source>
        <dbReference type="ARBA" id="ARBA00023065"/>
    </source>
</evidence>
<comment type="similarity">
    <text evidence="10">Belongs to the monovalent cation:proton antiporter 1 (CPA1) transporter (TC 2.A.36) family.</text>
</comment>
<comment type="subcellular location">
    <subcellularLocation>
        <location evidence="1 10">Cell membrane</location>
        <topology evidence="1 10">Multi-pass membrane protein</topology>
    </subcellularLocation>
</comment>
<feature type="domain" description="Cation/H+ exchanger transmembrane" evidence="11">
    <location>
        <begin position="13"/>
        <end position="404"/>
    </location>
</feature>
<evidence type="ECO:0000259" key="11">
    <source>
        <dbReference type="Pfam" id="PF00999"/>
    </source>
</evidence>
<feature type="transmembrane region" description="Helical" evidence="10">
    <location>
        <begin position="54"/>
        <end position="71"/>
    </location>
</feature>
<feature type="transmembrane region" description="Helical" evidence="10">
    <location>
        <begin position="301"/>
        <end position="322"/>
    </location>
</feature>
<evidence type="ECO:0000256" key="2">
    <source>
        <dbReference type="ARBA" id="ARBA00022448"/>
    </source>
</evidence>
<keyword evidence="2 10" id="KW-0813">Transport</keyword>
<dbReference type="InterPro" id="IPR018422">
    <property type="entry name" value="Cation/H_exchanger_CPA1"/>
</dbReference>
<evidence type="ECO:0000256" key="3">
    <source>
        <dbReference type="ARBA" id="ARBA00022475"/>
    </source>
</evidence>
<evidence type="ECO:0000256" key="9">
    <source>
        <dbReference type="ARBA" id="ARBA00023201"/>
    </source>
</evidence>
<keyword evidence="6 10" id="KW-0915">Sodium</keyword>
<evidence type="ECO:0000256" key="5">
    <source>
        <dbReference type="ARBA" id="ARBA00022989"/>
    </source>
</evidence>
<evidence type="ECO:0000256" key="10">
    <source>
        <dbReference type="RuleBase" id="RU366002"/>
    </source>
</evidence>
<keyword evidence="10" id="KW-0050">Antiport</keyword>
<feature type="transmembrane region" description="Helical" evidence="10">
    <location>
        <begin position="342"/>
        <end position="367"/>
    </location>
</feature>
<dbReference type="PANTHER" id="PTHR10110:SF86">
    <property type="entry name" value="SODIUM_HYDROGEN EXCHANGER 7"/>
    <property type="match status" value="1"/>
</dbReference>
<comment type="caution">
    <text evidence="12">The sequence shown here is derived from an EMBL/GenBank/DDBJ whole genome shotgun (WGS) entry which is preliminary data.</text>
</comment>
<dbReference type="InterPro" id="IPR006153">
    <property type="entry name" value="Cation/H_exchanger_TM"/>
</dbReference>
<dbReference type="NCBIfam" id="TIGR00831">
    <property type="entry name" value="a_cpa1"/>
    <property type="match status" value="1"/>
</dbReference>
<protein>
    <submittedName>
        <fullName evidence="12">Na+/H+ antiporter</fullName>
    </submittedName>
</protein>
<organism evidence="12 13">
    <name type="scientific">Spirosoma liriopis</name>
    <dbReference type="NCBI Taxonomy" id="2937440"/>
    <lineage>
        <taxon>Bacteria</taxon>
        <taxon>Pseudomonadati</taxon>
        <taxon>Bacteroidota</taxon>
        <taxon>Cytophagia</taxon>
        <taxon>Cytophagales</taxon>
        <taxon>Cytophagaceae</taxon>
        <taxon>Spirosoma</taxon>
    </lineage>
</organism>
<name>A0ABT0HG39_9BACT</name>
<sequence>MSSAALLVTLLAIVTALAALAERVRIASPIVLVLAGITISLIPGLPEVVIRPDVIILIFLPPLIYAAAWNTSWADFKANFRPILLLAFGLVLFSTAGVAWVAHTFIPGFSWPLAFVMGATVSTTDPIAGTAVIKQMGLPRRVIAILEAESLVNDATGLIAYRYAVVAVTTGNFVLLEAGQQFLVVVLGGILIGVALAWLVKAIHQLTNDTPVVETTLTLLMPFAGYIVAEELHVSGVLAVLSSGLFLTLRSSEFLSRQAHLQIINIWNVVTFLLNSAVFVFMGLQLRRILMTTSVYSPGMLIGYGALISLAVIVARFVWVFLASYIPRLFGRHHAPLFNNKLLTVIGWTGMRGVLSLATALALPLTLANKSPFPHRDLVIFFTCCVIFSTLVLQGIALPFLIRWLNIEPDQRSKQDEVKLRIRLAASAIEHLESNYSLSDDISDEALALLKHKYETRIDRLRLQQDRRRRHINESEVKESLRIQQEIIQVEREMVSQLRREGRHDDEVLRTILYELDLEESRLLMETMG</sequence>
<gene>
    <name evidence="12" type="ORF">M0L20_02270</name>
</gene>
<comment type="caution">
    <text evidence="10">Lacks conserved residue(s) required for the propagation of feature annotation.</text>
</comment>
<evidence type="ECO:0000256" key="1">
    <source>
        <dbReference type="ARBA" id="ARBA00004651"/>
    </source>
</evidence>
<keyword evidence="9 10" id="KW-0739">Sodium transport</keyword>
<keyword evidence="7 10" id="KW-0406">Ion transport</keyword>
<proteinExistence type="inferred from homology"/>
<feature type="transmembrane region" description="Helical" evidence="10">
    <location>
        <begin position="379"/>
        <end position="402"/>
    </location>
</feature>
<dbReference type="Gene3D" id="6.10.140.1330">
    <property type="match status" value="1"/>
</dbReference>
<evidence type="ECO:0000256" key="8">
    <source>
        <dbReference type="ARBA" id="ARBA00023136"/>
    </source>
</evidence>